<keyword evidence="1" id="KW-0732">Signal</keyword>
<feature type="chain" id="PRO_5022151189" evidence="1">
    <location>
        <begin position="25"/>
        <end position="65"/>
    </location>
</feature>
<dbReference type="EMBL" id="VBAM01000021">
    <property type="protein sequence ID" value="TMJ16477.1"/>
    <property type="molecule type" value="Genomic_DNA"/>
</dbReference>
<reference evidence="2 3" key="1">
    <citation type="journal article" date="2019" name="Nat. Microbiol.">
        <title>Mediterranean grassland soil C-N compound turnover is dependent on rainfall and depth, and is mediated by genomically divergent microorganisms.</title>
        <authorList>
            <person name="Diamond S."/>
            <person name="Andeer P.F."/>
            <person name="Li Z."/>
            <person name="Crits-Christoph A."/>
            <person name="Burstein D."/>
            <person name="Anantharaman K."/>
            <person name="Lane K.R."/>
            <person name="Thomas B.C."/>
            <person name="Pan C."/>
            <person name="Northen T.R."/>
            <person name="Banfield J.F."/>
        </authorList>
    </citation>
    <scope>NUCLEOTIDE SEQUENCE [LARGE SCALE GENOMIC DNA]</scope>
    <source>
        <strain evidence="2">NP_5</strain>
    </source>
</reference>
<feature type="non-terminal residue" evidence="2">
    <location>
        <position position="65"/>
    </location>
</feature>
<evidence type="ECO:0000256" key="1">
    <source>
        <dbReference type="SAM" id="SignalP"/>
    </source>
</evidence>
<sequence>MRRATALVLGAILPLLGLSGVGQAQSSLQIQGTIQAVDCQAQTVVLSGPGSANTIAAAPYTAVLV</sequence>
<evidence type="ECO:0000313" key="3">
    <source>
        <dbReference type="Proteomes" id="UP000320393"/>
    </source>
</evidence>
<name>A0A537M9C9_9BACT</name>
<accession>A0A537M9C9</accession>
<comment type="caution">
    <text evidence="2">The sequence shown here is derived from an EMBL/GenBank/DDBJ whole genome shotgun (WGS) entry which is preliminary data.</text>
</comment>
<feature type="signal peptide" evidence="1">
    <location>
        <begin position="1"/>
        <end position="24"/>
    </location>
</feature>
<evidence type="ECO:0000313" key="2">
    <source>
        <dbReference type="EMBL" id="TMJ16477.1"/>
    </source>
</evidence>
<gene>
    <name evidence="2" type="ORF">E6H02_00680</name>
</gene>
<dbReference type="Proteomes" id="UP000320393">
    <property type="component" value="Unassembled WGS sequence"/>
</dbReference>
<dbReference type="AlphaFoldDB" id="A0A537M9C9"/>
<organism evidence="2 3">
    <name type="scientific">Candidatus Segetimicrobium genomatis</name>
    <dbReference type="NCBI Taxonomy" id="2569760"/>
    <lineage>
        <taxon>Bacteria</taxon>
        <taxon>Bacillati</taxon>
        <taxon>Candidatus Sysuimicrobiota</taxon>
        <taxon>Candidatus Sysuimicrobiia</taxon>
        <taxon>Candidatus Sysuimicrobiales</taxon>
        <taxon>Candidatus Segetimicrobiaceae</taxon>
        <taxon>Candidatus Segetimicrobium</taxon>
    </lineage>
</organism>
<proteinExistence type="predicted"/>
<protein>
    <submittedName>
        <fullName evidence="2">Uncharacterized protein</fullName>
    </submittedName>
</protein>